<comment type="caution">
    <text evidence="2">The sequence shown here is derived from an EMBL/GenBank/DDBJ whole genome shotgun (WGS) entry which is preliminary data.</text>
</comment>
<dbReference type="AlphaFoldDB" id="A0A918JEY1"/>
<feature type="transmembrane region" description="Helical" evidence="1">
    <location>
        <begin position="20"/>
        <end position="42"/>
    </location>
</feature>
<keyword evidence="1" id="KW-1133">Transmembrane helix</keyword>
<protein>
    <submittedName>
        <fullName evidence="2">Uncharacterized protein</fullName>
    </submittedName>
</protein>
<keyword evidence="1" id="KW-0472">Membrane</keyword>
<evidence type="ECO:0000256" key="1">
    <source>
        <dbReference type="SAM" id="Phobius"/>
    </source>
</evidence>
<feature type="transmembrane region" description="Helical" evidence="1">
    <location>
        <begin position="218"/>
        <end position="246"/>
    </location>
</feature>
<dbReference type="EMBL" id="BMUE01000015">
    <property type="protein sequence ID" value="GGW71885.1"/>
    <property type="molecule type" value="Genomic_DNA"/>
</dbReference>
<feature type="transmembrane region" description="Helical" evidence="1">
    <location>
        <begin position="180"/>
        <end position="198"/>
    </location>
</feature>
<feature type="transmembrane region" description="Helical" evidence="1">
    <location>
        <begin position="318"/>
        <end position="340"/>
    </location>
</feature>
<feature type="transmembrane region" description="Helical" evidence="1">
    <location>
        <begin position="405"/>
        <end position="423"/>
    </location>
</feature>
<evidence type="ECO:0000313" key="2">
    <source>
        <dbReference type="EMBL" id="GGW71885.1"/>
    </source>
</evidence>
<reference evidence="2" key="2">
    <citation type="submission" date="2020-09" db="EMBL/GenBank/DDBJ databases">
        <authorList>
            <person name="Sun Q."/>
            <person name="Ohkuma M."/>
        </authorList>
    </citation>
    <scope>NUCLEOTIDE SEQUENCE</scope>
    <source>
        <strain evidence="2">JCM 4490</strain>
    </source>
</reference>
<name>A0A918JEY1_9ACTN</name>
<dbReference type="RefSeq" id="WP_190018195.1">
    <property type="nucleotide sequence ID" value="NZ_BMUE01000015.1"/>
</dbReference>
<keyword evidence="1" id="KW-0812">Transmembrane</keyword>
<organism evidence="2 3">
    <name type="scientific">Streptomyces lucensis JCM 4490</name>
    <dbReference type="NCBI Taxonomy" id="1306176"/>
    <lineage>
        <taxon>Bacteria</taxon>
        <taxon>Bacillati</taxon>
        <taxon>Actinomycetota</taxon>
        <taxon>Actinomycetes</taxon>
        <taxon>Kitasatosporales</taxon>
        <taxon>Streptomycetaceae</taxon>
        <taxon>Streptomyces</taxon>
    </lineage>
</organism>
<reference evidence="2" key="1">
    <citation type="journal article" date="2014" name="Int. J. Syst. Evol. Microbiol.">
        <title>Complete genome sequence of Corynebacterium casei LMG S-19264T (=DSM 44701T), isolated from a smear-ripened cheese.</title>
        <authorList>
            <consortium name="US DOE Joint Genome Institute (JGI-PGF)"/>
            <person name="Walter F."/>
            <person name="Albersmeier A."/>
            <person name="Kalinowski J."/>
            <person name="Ruckert C."/>
        </authorList>
    </citation>
    <scope>NUCLEOTIDE SEQUENCE</scope>
    <source>
        <strain evidence="2">JCM 4490</strain>
    </source>
</reference>
<sequence>MRAAQPDLPSAKAVALDTLAALGSQFALVLVLVIVGICFLPSGSHGDPVDWLTSAAQFTGLGLRGTLALSAVASAESDSTDSGFYGDGGDASGSGDLALTFQPLLLTCTALLAVWWFARRREALSPAAGAARTVGRSATAALVYTAATTLLVAVAHAHGGYGLDPDADDVPVSLDLGVDVWPMLVYAFVLVFLADCAARNRPRLKQAVRNASAGWADWWAAASTAVSATAALLAAAFVASLVYVVVGDTGDLGLGTSLAIALLDAPNVAILLGGGMMGATLGTSADGSASGRPAYASSGSPALHATEEAGMLHGGIPAASYLLLLVTVLVFAVFAVRHAFGGDPRERSWKALRIGVVMAAVWAVLAWLTTVSVSSSGGLRLQMLFPASGDVHIDMSFGLLEPGSLLVALAWGALMALAVRFLARPLAGTYPRVAAWLTRLPGQAVHPQWAALLADSLDRSGRPVPAHLLPSLTEPLASPPLSVSRRRTRAVTTALGVVVLLGGGGYAADRLIAEKVYGPQNAAEDYLDAVSEGNAAAALSHLTDAPHAGPLLSDAALGAQLKAAPLGDVKVEDVVTEDDHALVSVSYRVGGHAQTAHLVMVADDEHKHFGLWPQWKVSDGLAHIEVTAPSSLSGVKVNGEEVTATDGTTGELAVFPGAVTTSGAADSSLLEVGGDSLLTVGPGSGSAASANITVTLTSAGEKAVRQATLDALTSCVSEATDLTPADCPVSYSDYSWSPVTDVKWSISVEPEVDVQVDDETGDITVDGSFWAKVKYSYTDDSESDGPMKDTVSSTFSGTVDFSGGTPTVSFDESGY</sequence>
<feature type="transmembrane region" description="Helical" evidence="1">
    <location>
        <begin position="490"/>
        <end position="508"/>
    </location>
</feature>
<proteinExistence type="predicted"/>
<keyword evidence="3" id="KW-1185">Reference proteome</keyword>
<feature type="transmembrane region" description="Helical" evidence="1">
    <location>
        <begin position="352"/>
        <end position="373"/>
    </location>
</feature>
<evidence type="ECO:0000313" key="3">
    <source>
        <dbReference type="Proteomes" id="UP000620224"/>
    </source>
</evidence>
<dbReference type="Proteomes" id="UP000620224">
    <property type="component" value="Unassembled WGS sequence"/>
</dbReference>
<accession>A0A918JEY1</accession>
<feature type="transmembrane region" description="Helical" evidence="1">
    <location>
        <begin position="139"/>
        <end position="160"/>
    </location>
</feature>
<feature type="transmembrane region" description="Helical" evidence="1">
    <location>
        <begin position="97"/>
        <end position="118"/>
    </location>
</feature>
<gene>
    <name evidence="2" type="ORF">GCM10010503_56510</name>
</gene>